<name>A0A7W9HJ46_9PSEU</name>
<dbReference type="Gene3D" id="3.30.559.10">
    <property type="entry name" value="Chloramphenicol acetyltransferase-like domain"/>
    <property type="match status" value="2"/>
</dbReference>
<dbReference type="Gene3D" id="3.40.50.12780">
    <property type="entry name" value="N-terminal domain of ligase-like"/>
    <property type="match status" value="1"/>
</dbReference>
<dbReference type="Pfam" id="PF00501">
    <property type="entry name" value="AMP-binding"/>
    <property type="match status" value="1"/>
</dbReference>
<sequence>MTTEEARYRTGDVAAAEREDLVRLRLHGEVRRTASIGRADRGTPLPLSAGQRQMWVLHQLDPSSPAYLMSWALRLTGDLDVEAVRRAWEQLVHRHEILRTRYAQPGDEPVQLIDPPARFDLPLVDLCGEPEADREDHGRRVVERERQRPFALADEHPLRVTLVRLDTTVHLLVVVVHHVACDAASYRRLGAEVGALYAAHVTGEPAGLPEVAVQYADYAVWEGRQVADTALRPHVDYWRRQLAGVPELSLPADRPRAARPDWRGGTVAVPLDARLGADVRNLAAARRASPFVVLLAAYQATLAQLCGSDDVAVGTPVAMHASPELDHLIGYTVNTVVVRTRFQPEDTFEDLLDRVRDTALEALDHRQVPFARLVEELRPTREAAGNPLFQVAFDLNPAEDGAFDFPGVDTRQLRFETWGVAKFDLTVHAEEDADGRLSAYLEFAHARFDEETARRVADHYGLVLETLVRAPDTRLAQLPGADLRRPRPAGAATTTATAPAAGPVGVDGGVETAGDLAAVVDRMWREVLRRDRVEPDDNFFDIGGDSVRAVALAGRLRTYGLDVSAVDIFAHQTVNELTRVVADRRRTEAPTGTLPFSMVTPADRESLPPGLADAYPVGVSQLGMIVEMQARPDLNPYQDTTSFLIRGVDGPFAPAAFRTAVQRVVDRHEVLRTTFELSRYSVPLQLVHPDVTYTAGVTHGAPLGEDGWEPRLREYFDYRRSNPMDLAEAPLVRVHAHTAEGTDDWALSITECHPVLEGWSFHSLLMEILDTYGELRAGRTPPMPEPVPFRYADYIAAEIASMDSQEDRAYWRGVIEGRAPCTLPSAWQDDHSTPRERYQHTVMYDDLEEALRGLATRTRTSLKAVLLGAHLTVMAAVTEAESFFTGLVSDARPEMVGADRVPGFYINTVPFAMPVGARNWGDLVRLVYDGLTAMWPHRRFPAQLVQQEFAPGTRLVEVMFNYLDFHQVDKELVRWEETVDESENEFALHVFTISGKRSGALRLNTTSHTLSHRAVRRLGAMYRAVLEDMARGPEGDAASVYLAPDDARWLRTNRDGAPLGARPDTVADAFAAWARVRPDAPAVRHGGDSLTYAGLAAAADGVADLLRRVGVGSGDLVAVAPRPDLSLPACLLGIWQTGAGWLVLDDAVPADRRSAAAHEAGATALVVPAPVEPGVVAADRAAAVTVTGVAAVAPDGGPRVGWRPGAVACVLPRVGTAPDGGALVSHRALAHAVASARAGLDAAGAATGEGSVWSFAGTFRTAADLTGLLLPLTSGGQVVIGSAPLPAVTHLPATPAAVERALSELSVGHRPAVLVGGDPLVSIGFPAGADDTRVVRAEGVDGVPGWLSVDGRPLPGLRLDVRDPHLRVVPVGVLGELCVSGPTLPDGYHADPAATAAAFVPDPDGRGGGRLLRTGQLARYREDGRLEHLGPIAPHTALTTNLVDLGRVRTALLAQAAVLDAYVLARHDAAAGRRVVGYVRPTPDVPFDPAVVRRSVAGLLPRRLLPDVLVPVEAWPLRQDGTVDPDRLPEPPTRDDATAATRTPWDEPFEALLRTVLPFLPAESGLSPDLELTAYGLNSLSTVELLISLEHTYGFTIPGGRLVLDMFETPATLWDAVRTLRTAQPLALATEQP</sequence>
<dbReference type="Pfam" id="PF00668">
    <property type="entry name" value="Condensation"/>
    <property type="match status" value="2"/>
</dbReference>
<dbReference type="RefSeq" id="WP_184920510.1">
    <property type="nucleotide sequence ID" value="NZ_JACHMO010000001.1"/>
</dbReference>
<feature type="compositionally biased region" description="Low complexity" evidence="4">
    <location>
        <begin position="488"/>
        <end position="503"/>
    </location>
</feature>
<evidence type="ECO:0000256" key="1">
    <source>
        <dbReference type="ARBA" id="ARBA00001957"/>
    </source>
</evidence>
<evidence type="ECO:0000256" key="4">
    <source>
        <dbReference type="SAM" id="MobiDB-lite"/>
    </source>
</evidence>
<dbReference type="Gene3D" id="1.10.1200.10">
    <property type="entry name" value="ACP-like"/>
    <property type="match status" value="2"/>
</dbReference>
<dbReference type="CDD" id="cd19531">
    <property type="entry name" value="LCL_NRPS-like"/>
    <property type="match status" value="1"/>
</dbReference>
<dbReference type="InterPro" id="IPR042099">
    <property type="entry name" value="ANL_N_sf"/>
</dbReference>
<reference evidence="6 7" key="1">
    <citation type="submission" date="2020-08" db="EMBL/GenBank/DDBJ databases">
        <title>Sequencing the genomes of 1000 actinobacteria strains.</title>
        <authorList>
            <person name="Klenk H.-P."/>
        </authorList>
    </citation>
    <scope>NUCLEOTIDE SEQUENCE [LARGE SCALE GENOMIC DNA]</scope>
    <source>
        <strain evidence="6 7">DSM 45486</strain>
    </source>
</reference>
<dbReference type="SMART" id="SM00823">
    <property type="entry name" value="PKS_PP"/>
    <property type="match status" value="2"/>
</dbReference>
<dbReference type="GO" id="GO:0005737">
    <property type="term" value="C:cytoplasm"/>
    <property type="evidence" value="ECO:0007669"/>
    <property type="project" value="TreeGrafter"/>
</dbReference>
<evidence type="ECO:0000256" key="3">
    <source>
        <dbReference type="ARBA" id="ARBA00022553"/>
    </source>
</evidence>
<dbReference type="EMBL" id="JACHMO010000001">
    <property type="protein sequence ID" value="MBB5803252.1"/>
    <property type="molecule type" value="Genomic_DNA"/>
</dbReference>
<dbReference type="GO" id="GO:0043041">
    <property type="term" value="P:amino acid activation for nonribosomal peptide biosynthetic process"/>
    <property type="evidence" value="ECO:0007669"/>
    <property type="project" value="TreeGrafter"/>
</dbReference>
<gene>
    <name evidence="6" type="ORF">F4560_003020</name>
</gene>
<dbReference type="GO" id="GO:0008610">
    <property type="term" value="P:lipid biosynthetic process"/>
    <property type="evidence" value="ECO:0007669"/>
    <property type="project" value="UniProtKB-ARBA"/>
</dbReference>
<dbReference type="SUPFAM" id="SSF52777">
    <property type="entry name" value="CoA-dependent acyltransferases"/>
    <property type="match status" value="4"/>
</dbReference>
<dbReference type="Proteomes" id="UP000552097">
    <property type="component" value="Unassembled WGS sequence"/>
</dbReference>
<dbReference type="Pfam" id="PF00550">
    <property type="entry name" value="PP-binding"/>
    <property type="match status" value="2"/>
</dbReference>
<dbReference type="PROSITE" id="PS00012">
    <property type="entry name" value="PHOSPHOPANTETHEINE"/>
    <property type="match status" value="1"/>
</dbReference>
<dbReference type="InterPro" id="IPR006162">
    <property type="entry name" value="Ppantetheine_attach_site"/>
</dbReference>
<keyword evidence="2" id="KW-0596">Phosphopantetheine</keyword>
<dbReference type="InterPro" id="IPR000873">
    <property type="entry name" value="AMP-dep_synth/lig_dom"/>
</dbReference>
<dbReference type="GO" id="GO:0044550">
    <property type="term" value="P:secondary metabolite biosynthetic process"/>
    <property type="evidence" value="ECO:0007669"/>
    <property type="project" value="TreeGrafter"/>
</dbReference>
<dbReference type="InterPro" id="IPR009081">
    <property type="entry name" value="PP-bd_ACP"/>
</dbReference>
<evidence type="ECO:0000313" key="6">
    <source>
        <dbReference type="EMBL" id="MBB5803252.1"/>
    </source>
</evidence>
<dbReference type="Gene3D" id="3.30.300.30">
    <property type="match status" value="1"/>
</dbReference>
<dbReference type="SUPFAM" id="SSF56801">
    <property type="entry name" value="Acetyl-CoA synthetase-like"/>
    <property type="match status" value="1"/>
</dbReference>
<feature type="region of interest" description="Disordered" evidence="4">
    <location>
        <begin position="478"/>
        <end position="506"/>
    </location>
</feature>
<dbReference type="InterPro" id="IPR020806">
    <property type="entry name" value="PKS_PP-bd"/>
</dbReference>
<feature type="region of interest" description="Disordered" evidence="4">
    <location>
        <begin position="1520"/>
        <end position="1541"/>
    </location>
</feature>
<comment type="cofactor">
    <cofactor evidence="1">
        <name>pantetheine 4'-phosphate</name>
        <dbReference type="ChEBI" id="CHEBI:47942"/>
    </cofactor>
</comment>
<keyword evidence="3" id="KW-0597">Phosphoprotein</keyword>
<organism evidence="6 7">
    <name type="scientific">Saccharothrix ecbatanensis</name>
    <dbReference type="NCBI Taxonomy" id="1105145"/>
    <lineage>
        <taxon>Bacteria</taxon>
        <taxon>Bacillati</taxon>
        <taxon>Actinomycetota</taxon>
        <taxon>Actinomycetes</taxon>
        <taxon>Pseudonocardiales</taxon>
        <taxon>Pseudonocardiaceae</taxon>
        <taxon>Saccharothrix</taxon>
    </lineage>
</organism>
<dbReference type="InterPro" id="IPR045851">
    <property type="entry name" value="AMP-bd_C_sf"/>
</dbReference>
<dbReference type="InterPro" id="IPR036736">
    <property type="entry name" value="ACP-like_sf"/>
</dbReference>
<dbReference type="InterPro" id="IPR023213">
    <property type="entry name" value="CAT-like_dom_sf"/>
</dbReference>
<feature type="domain" description="Carrier" evidence="5">
    <location>
        <begin position="1543"/>
        <end position="1621"/>
    </location>
</feature>
<dbReference type="GO" id="GO:0003824">
    <property type="term" value="F:catalytic activity"/>
    <property type="evidence" value="ECO:0007669"/>
    <property type="project" value="InterPro"/>
</dbReference>
<evidence type="ECO:0000313" key="7">
    <source>
        <dbReference type="Proteomes" id="UP000552097"/>
    </source>
</evidence>
<dbReference type="GO" id="GO:0031177">
    <property type="term" value="F:phosphopantetheine binding"/>
    <property type="evidence" value="ECO:0007669"/>
    <property type="project" value="InterPro"/>
</dbReference>
<evidence type="ECO:0000256" key="2">
    <source>
        <dbReference type="ARBA" id="ARBA00022450"/>
    </source>
</evidence>
<dbReference type="PROSITE" id="PS50075">
    <property type="entry name" value="CARRIER"/>
    <property type="match status" value="2"/>
</dbReference>
<evidence type="ECO:0000259" key="5">
    <source>
        <dbReference type="PROSITE" id="PS50075"/>
    </source>
</evidence>
<proteinExistence type="predicted"/>
<feature type="domain" description="Carrier" evidence="5">
    <location>
        <begin position="511"/>
        <end position="585"/>
    </location>
</feature>
<comment type="caution">
    <text evidence="6">The sequence shown here is derived from an EMBL/GenBank/DDBJ whole genome shotgun (WGS) entry which is preliminary data.</text>
</comment>
<dbReference type="SUPFAM" id="SSF47336">
    <property type="entry name" value="ACP-like"/>
    <property type="match status" value="2"/>
</dbReference>
<dbReference type="PANTHER" id="PTHR45527:SF1">
    <property type="entry name" value="FATTY ACID SYNTHASE"/>
    <property type="match status" value="1"/>
</dbReference>
<dbReference type="PANTHER" id="PTHR45527">
    <property type="entry name" value="NONRIBOSOMAL PEPTIDE SYNTHETASE"/>
    <property type="match status" value="1"/>
</dbReference>
<dbReference type="InterPro" id="IPR001242">
    <property type="entry name" value="Condensation_dom"/>
</dbReference>
<accession>A0A7W9HJ46</accession>
<protein>
    <submittedName>
        <fullName evidence="6">Non-ribosomal peptide synthetase component F</fullName>
    </submittedName>
</protein>
<feature type="compositionally biased region" description="Basic and acidic residues" evidence="4">
    <location>
        <begin position="1524"/>
        <end position="1537"/>
    </location>
</feature>
<keyword evidence="7" id="KW-1185">Reference proteome</keyword>
<dbReference type="Gene3D" id="3.30.559.30">
    <property type="entry name" value="Nonribosomal peptide synthetase, condensation domain"/>
    <property type="match status" value="2"/>
</dbReference>